<reference evidence="3 4" key="1">
    <citation type="submission" date="2019-12" db="EMBL/GenBank/DDBJ databases">
        <title>Maritimibacter sp. nov. sp. isolated from sea sand.</title>
        <authorList>
            <person name="Kim J."/>
            <person name="Jeong S.E."/>
            <person name="Jung H.S."/>
            <person name="Jeon C.O."/>
        </authorList>
    </citation>
    <scope>NUCLEOTIDE SEQUENCE [LARGE SCALE GENOMIC DNA]</scope>
    <source>
        <strain evidence="3 4">DP07</strain>
    </source>
</reference>
<accession>A0A845M496</accession>
<gene>
    <name evidence="3" type="ORF">GQE99_05835</name>
</gene>
<dbReference type="InterPro" id="IPR023393">
    <property type="entry name" value="START-like_dom_sf"/>
</dbReference>
<proteinExistence type="inferred from homology"/>
<dbReference type="RefSeq" id="WP_161350651.1">
    <property type="nucleotide sequence ID" value="NZ_WTUX01000010.1"/>
</dbReference>
<name>A0A845M496_9RHOB</name>
<sequence>MIPAPVEDVRTTRYLKSTPGALYRALTDGRLVVEWLRPYGEDLAGATVEPQAGGRFDLTRARAGATLETLSACVLEAKPGQRFAVTTALGPGYRPADATTPATLVLDLHEIASGTRLEATLMQGARAEPSALSSWDEGVGTLDRLASGLHAET</sequence>
<evidence type="ECO:0000259" key="2">
    <source>
        <dbReference type="Pfam" id="PF08327"/>
    </source>
</evidence>
<dbReference type="InterPro" id="IPR013538">
    <property type="entry name" value="ASHA1/2-like_C"/>
</dbReference>
<comment type="similarity">
    <text evidence="1">Belongs to the AHA1 family.</text>
</comment>
<evidence type="ECO:0000313" key="4">
    <source>
        <dbReference type="Proteomes" id="UP000467322"/>
    </source>
</evidence>
<comment type="caution">
    <text evidence="3">The sequence shown here is derived from an EMBL/GenBank/DDBJ whole genome shotgun (WGS) entry which is preliminary data.</text>
</comment>
<evidence type="ECO:0000313" key="3">
    <source>
        <dbReference type="EMBL" id="MZR12537.1"/>
    </source>
</evidence>
<dbReference type="EMBL" id="WTUX01000010">
    <property type="protein sequence ID" value="MZR12537.1"/>
    <property type="molecule type" value="Genomic_DNA"/>
</dbReference>
<dbReference type="Proteomes" id="UP000467322">
    <property type="component" value="Unassembled WGS sequence"/>
</dbReference>
<protein>
    <recommendedName>
        <fullName evidence="2">Activator of Hsp90 ATPase homologue 1/2-like C-terminal domain-containing protein</fullName>
    </recommendedName>
</protein>
<organism evidence="3 4">
    <name type="scientific">Maritimibacter harenae</name>
    <dbReference type="NCBI Taxonomy" id="2606218"/>
    <lineage>
        <taxon>Bacteria</taxon>
        <taxon>Pseudomonadati</taxon>
        <taxon>Pseudomonadota</taxon>
        <taxon>Alphaproteobacteria</taxon>
        <taxon>Rhodobacterales</taxon>
        <taxon>Roseobacteraceae</taxon>
        <taxon>Maritimibacter</taxon>
    </lineage>
</organism>
<feature type="domain" description="Activator of Hsp90 ATPase homologue 1/2-like C-terminal" evidence="2">
    <location>
        <begin position="18"/>
        <end position="131"/>
    </location>
</feature>
<keyword evidence="4" id="KW-1185">Reference proteome</keyword>
<dbReference type="Gene3D" id="3.30.530.20">
    <property type="match status" value="1"/>
</dbReference>
<dbReference type="SUPFAM" id="SSF55961">
    <property type="entry name" value="Bet v1-like"/>
    <property type="match status" value="1"/>
</dbReference>
<dbReference type="AlphaFoldDB" id="A0A845M496"/>
<dbReference type="Pfam" id="PF08327">
    <property type="entry name" value="AHSA1"/>
    <property type="match status" value="1"/>
</dbReference>
<evidence type="ECO:0000256" key="1">
    <source>
        <dbReference type="ARBA" id="ARBA00006817"/>
    </source>
</evidence>